<name>A0A0L8AIN8_9BACT</name>
<comment type="caution">
    <text evidence="1">The sequence shown here is derived from an EMBL/GenBank/DDBJ whole genome shotgun (WGS) entry which is preliminary data.</text>
</comment>
<reference evidence="2" key="1">
    <citation type="submission" date="2014-11" db="EMBL/GenBank/DDBJ databases">
        <title>Genome sequencing of Roseivirga sp. D-25.</title>
        <authorList>
            <person name="Selvaratnam C."/>
            <person name="Thevarajoo S."/>
            <person name="Goh K.M."/>
            <person name="Eee R."/>
            <person name="Chan K.-G."/>
            <person name="Chong C.S."/>
        </authorList>
    </citation>
    <scope>NUCLEOTIDE SEQUENCE [LARGE SCALE GENOMIC DNA]</scope>
    <source>
        <strain evidence="2">D-25</strain>
    </source>
</reference>
<organism evidence="1 2">
    <name type="scientific">Roseivirga seohaensis subsp. aquiponti</name>
    <dbReference type="NCBI Taxonomy" id="1566026"/>
    <lineage>
        <taxon>Bacteria</taxon>
        <taxon>Pseudomonadati</taxon>
        <taxon>Bacteroidota</taxon>
        <taxon>Cytophagia</taxon>
        <taxon>Cytophagales</taxon>
        <taxon>Roseivirgaceae</taxon>
        <taxon>Roseivirga</taxon>
    </lineage>
</organism>
<gene>
    <name evidence="1" type="ORF">OB69_13825</name>
</gene>
<proteinExistence type="predicted"/>
<accession>A0A0L8AIN8</accession>
<dbReference type="PATRIC" id="fig|1566026.4.peg.1073"/>
<dbReference type="Proteomes" id="UP000036908">
    <property type="component" value="Unassembled WGS sequence"/>
</dbReference>
<dbReference type="EMBL" id="JSVA01000016">
    <property type="protein sequence ID" value="KOF02101.1"/>
    <property type="molecule type" value="Genomic_DNA"/>
</dbReference>
<evidence type="ECO:0000313" key="2">
    <source>
        <dbReference type="Proteomes" id="UP000036908"/>
    </source>
</evidence>
<sequence>MILEVAGFLSNALLLDKDLHKEDSIVVRNLNKEKQLALASSYGTFNLAEIKPQQSEFRQLTAGDSVKLKLNSEFGQISVECNGKEIGVISESYYRLNELKEALRLNKNIDVKCIRKDLVVSGAVSFSYEIK</sequence>
<dbReference type="AlphaFoldDB" id="A0A0L8AIN8"/>
<dbReference type="OrthoDB" id="982801at2"/>
<evidence type="ECO:0000313" key="1">
    <source>
        <dbReference type="EMBL" id="KOF02101.1"/>
    </source>
</evidence>
<dbReference type="RefSeq" id="WP_053224327.1">
    <property type="nucleotide sequence ID" value="NZ_JSVA01000016.1"/>
</dbReference>
<protein>
    <submittedName>
        <fullName evidence="1">Uncharacterized protein</fullName>
    </submittedName>
</protein>
<keyword evidence="2" id="KW-1185">Reference proteome</keyword>